<evidence type="ECO:0000256" key="1">
    <source>
        <dbReference type="SAM" id="Coils"/>
    </source>
</evidence>
<dbReference type="AlphaFoldDB" id="A0AA86V2H4"/>
<feature type="coiled-coil region" evidence="1">
    <location>
        <begin position="300"/>
        <end position="327"/>
    </location>
</feature>
<accession>A0AA86V2H4</accession>
<dbReference type="EMBL" id="CATOUU010001125">
    <property type="protein sequence ID" value="CAI9973691.1"/>
    <property type="molecule type" value="Genomic_DNA"/>
</dbReference>
<evidence type="ECO:0000313" key="4">
    <source>
        <dbReference type="Proteomes" id="UP001642409"/>
    </source>
</evidence>
<reference evidence="2" key="1">
    <citation type="submission" date="2023-06" db="EMBL/GenBank/DDBJ databases">
        <authorList>
            <person name="Kurt Z."/>
        </authorList>
    </citation>
    <scope>NUCLEOTIDE SEQUENCE</scope>
</reference>
<sequence>MNNDMHKVHKNIYCSGNRTDIQELSECNNKIQLNPDFINAQEYDTFNLHYNGVKGSVFSFSNVRMLLKQIRKLSLKNISIDLEGLSLKTEQIELTDCEVRGTSINFCCDNLVVKITGNFDILWIHQHYFSTLSLFASQLFNFGSQLTHLSNLSGIQQLTLTNSEINLQFLNLTLNKLIIEKCSLLNKINNLNVHSLTIKSSSFTSSQLSNTQITELSIYQSADEYFDIFKGEQLINELPNVQIVNLFECTFKPRTFSTPKIINLNIFGSKLNWRNSTEFVSFAFFKNVESIQIEKEPESLKEYLKWREKYQKQKQIYEEEKTKYKAQSIKLRQIIEQLKIKSNEKIVSIRIQVGRE</sequence>
<keyword evidence="1" id="KW-0175">Coiled coil</keyword>
<protein>
    <submittedName>
        <fullName evidence="3">Hypothetical_protein</fullName>
    </submittedName>
</protein>
<proteinExistence type="predicted"/>
<gene>
    <name evidence="3" type="ORF">HINF_LOCUS17007</name>
    <name evidence="2" type="ORF">HINF_LOCUS61336</name>
</gene>
<evidence type="ECO:0000313" key="2">
    <source>
        <dbReference type="EMBL" id="CAI9973691.1"/>
    </source>
</evidence>
<dbReference type="Proteomes" id="UP001642409">
    <property type="component" value="Unassembled WGS sequence"/>
</dbReference>
<comment type="caution">
    <text evidence="2">The sequence shown here is derived from an EMBL/GenBank/DDBJ whole genome shotgun (WGS) entry which is preliminary data.</text>
</comment>
<keyword evidence="4" id="KW-1185">Reference proteome</keyword>
<dbReference type="EMBL" id="CAXDID020000042">
    <property type="protein sequence ID" value="CAL6000889.1"/>
    <property type="molecule type" value="Genomic_DNA"/>
</dbReference>
<organism evidence="2">
    <name type="scientific">Hexamita inflata</name>
    <dbReference type="NCBI Taxonomy" id="28002"/>
    <lineage>
        <taxon>Eukaryota</taxon>
        <taxon>Metamonada</taxon>
        <taxon>Diplomonadida</taxon>
        <taxon>Hexamitidae</taxon>
        <taxon>Hexamitinae</taxon>
        <taxon>Hexamita</taxon>
    </lineage>
</organism>
<evidence type="ECO:0000313" key="3">
    <source>
        <dbReference type="EMBL" id="CAL6000889.1"/>
    </source>
</evidence>
<name>A0AA86V2H4_9EUKA</name>
<reference evidence="3 4" key="2">
    <citation type="submission" date="2024-07" db="EMBL/GenBank/DDBJ databases">
        <authorList>
            <person name="Akdeniz Z."/>
        </authorList>
    </citation>
    <scope>NUCLEOTIDE SEQUENCE [LARGE SCALE GENOMIC DNA]</scope>
</reference>